<dbReference type="GeneID" id="62167206"/>
<dbReference type="EMBL" id="JAATWM020000048">
    <property type="protein sequence ID" value="KAF9871001.1"/>
    <property type="molecule type" value="Genomic_DNA"/>
</dbReference>
<organism evidence="1 2">
    <name type="scientific">Colletotrichum karsti</name>
    <dbReference type="NCBI Taxonomy" id="1095194"/>
    <lineage>
        <taxon>Eukaryota</taxon>
        <taxon>Fungi</taxon>
        <taxon>Dikarya</taxon>
        <taxon>Ascomycota</taxon>
        <taxon>Pezizomycotina</taxon>
        <taxon>Sordariomycetes</taxon>
        <taxon>Hypocreomycetidae</taxon>
        <taxon>Glomerellales</taxon>
        <taxon>Glomerellaceae</taxon>
        <taxon>Colletotrichum</taxon>
        <taxon>Colletotrichum boninense species complex</taxon>
    </lineage>
</organism>
<reference evidence="1" key="1">
    <citation type="submission" date="2020-03" db="EMBL/GenBank/DDBJ databases">
        <authorList>
            <person name="He L."/>
        </authorList>
    </citation>
    <scope>NUCLEOTIDE SEQUENCE</scope>
    <source>
        <strain evidence="1">CkLH20</strain>
    </source>
</reference>
<gene>
    <name evidence="1" type="ORF">CkaCkLH20_11418</name>
</gene>
<reference evidence="1" key="2">
    <citation type="submission" date="2020-11" db="EMBL/GenBank/DDBJ databases">
        <title>Whole genome sequencing of Colletotrichum sp.</title>
        <authorList>
            <person name="Li H."/>
        </authorList>
    </citation>
    <scope>NUCLEOTIDE SEQUENCE</scope>
    <source>
        <strain evidence="1">CkLH20</strain>
    </source>
</reference>
<sequence>MPETTRKTNATKAVLDTPRNSQKKAALPFEIFLDIAELAVAEIADKTDTEYWDLEWDDDTASNVLLCYGFNGPEPDQHDFHQRWRYRKISTFMQINHMTRSTVTKAALVIFPLQKRRKKDIGKAFIFPKRDKFNLIAYHWSIFGSSPRPTIWNAMECPNNAFKPLWNRLSCVVVDSPYFFQQTNGKKANILLALPGLAAKMKTIFSSFFK</sequence>
<accession>A0A9P6HXS6</accession>
<comment type="caution">
    <text evidence="1">The sequence shown here is derived from an EMBL/GenBank/DDBJ whole genome shotgun (WGS) entry which is preliminary data.</text>
</comment>
<evidence type="ECO:0000313" key="1">
    <source>
        <dbReference type="EMBL" id="KAF9871001.1"/>
    </source>
</evidence>
<evidence type="ECO:0000313" key="2">
    <source>
        <dbReference type="Proteomes" id="UP000781932"/>
    </source>
</evidence>
<protein>
    <submittedName>
        <fullName evidence="1">Uncharacterized protein</fullName>
    </submittedName>
</protein>
<keyword evidence="2" id="KW-1185">Reference proteome</keyword>
<dbReference type="AlphaFoldDB" id="A0A9P6HXS6"/>
<dbReference type="Proteomes" id="UP000781932">
    <property type="component" value="Unassembled WGS sequence"/>
</dbReference>
<proteinExistence type="predicted"/>
<name>A0A9P6HXS6_9PEZI</name>
<dbReference type="RefSeq" id="XP_038740462.1">
    <property type="nucleotide sequence ID" value="XM_038894132.1"/>
</dbReference>